<keyword evidence="1" id="KW-0175">Coiled coil</keyword>
<keyword evidence="3" id="KW-1185">Reference proteome</keyword>
<proteinExistence type="predicted"/>
<gene>
    <name evidence="2" type="ORF">OCV57_06715</name>
</gene>
<organism evidence="2 3">
    <name type="scientific">Hominimerdicola aceti</name>
    <dbReference type="NCBI Taxonomy" id="2981726"/>
    <lineage>
        <taxon>Bacteria</taxon>
        <taxon>Bacillati</taxon>
        <taxon>Bacillota</taxon>
        <taxon>Clostridia</taxon>
        <taxon>Eubacteriales</taxon>
        <taxon>Oscillospiraceae</taxon>
        <taxon>Hominimerdicola</taxon>
    </lineage>
</organism>
<sequence>MTVYALYFCLVVALALFYCLTRCFKAIDKKNKEISKLQFRVKELERQAQGIEVVGVE</sequence>
<dbReference type="EMBL" id="JAOQJZ010000005">
    <property type="protein sequence ID" value="MCU6705616.1"/>
    <property type="molecule type" value="Genomic_DNA"/>
</dbReference>
<name>A0AAE3LM86_9FIRM</name>
<dbReference type="RefSeq" id="WP_181982590.1">
    <property type="nucleotide sequence ID" value="NZ_JAOQJZ010000005.1"/>
</dbReference>
<dbReference type="AlphaFoldDB" id="A0AAE3LM86"/>
<evidence type="ECO:0000256" key="1">
    <source>
        <dbReference type="SAM" id="Coils"/>
    </source>
</evidence>
<evidence type="ECO:0000313" key="3">
    <source>
        <dbReference type="Proteomes" id="UP001208131"/>
    </source>
</evidence>
<accession>A0AAE3LM86</accession>
<reference evidence="2 3" key="1">
    <citation type="journal article" date="2021" name="ISME Commun">
        <title>Automated analysis of genomic sequences facilitates high-throughput and comprehensive description of bacteria.</title>
        <authorList>
            <person name="Hitch T.C.A."/>
        </authorList>
    </citation>
    <scope>NUCLEOTIDE SEQUENCE [LARGE SCALE GENOMIC DNA]</scope>
    <source>
        <strain evidence="2 3">Sanger_31</strain>
    </source>
</reference>
<evidence type="ECO:0000313" key="2">
    <source>
        <dbReference type="EMBL" id="MCU6705616.1"/>
    </source>
</evidence>
<protein>
    <submittedName>
        <fullName evidence="2">Uncharacterized protein</fullName>
    </submittedName>
</protein>
<feature type="coiled-coil region" evidence="1">
    <location>
        <begin position="27"/>
        <end position="54"/>
    </location>
</feature>
<dbReference type="Proteomes" id="UP001208131">
    <property type="component" value="Unassembled WGS sequence"/>
</dbReference>
<comment type="caution">
    <text evidence="2">The sequence shown here is derived from an EMBL/GenBank/DDBJ whole genome shotgun (WGS) entry which is preliminary data.</text>
</comment>